<dbReference type="Pfam" id="PF13541">
    <property type="entry name" value="ChlI"/>
    <property type="match status" value="1"/>
</dbReference>
<dbReference type="InterPro" id="IPR045006">
    <property type="entry name" value="CHLI-like"/>
</dbReference>
<evidence type="ECO:0000256" key="3">
    <source>
        <dbReference type="ARBA" id="ARBA00022840"/>
    </source>
</evidence>
<dbReference type="InterPro" id="IPR027417">
    <property type="entry name" value="P-loop_NTPase"/>
</dbReference>
<keyword evidence="2" id="KW-0547">Nucleotide-binding</keyword>
<dbReference type="PRINTS" id="PR01657">
    <property type="entry name" value="MCMFAMILY"/>
</dbReference>
<dbReference type="Gene3D" id="3.40.50.300">
    <property type="entry name" value="P-loop containing nucleotide triphosphate hydrolases"/>
    <property type="match status" value="1"/>
</dbReference>
<keyword evidence="6" id="KW-1185">Reference proteome</keyword>
<dbReference type="GO" id="GO:0003677">
    <property type="term" value="F:DNA binding"/>
    <property type="evidence" value="ECO:0007669"/>
    <property type="project" value="InterPro"/>
</dbReference>
<gene>
    <name evidence="5" type="ORF">OLMES_0904</name>
</gene>
<accession>A0A1Y0I3K0</accession>
<dbReference type="PROSITE" id="PS50051">
    <property type="entry name" value="MCM_2"/>
    <property type="match status" value="1"/>
</dbReference>
<dbReference type="SUPFAM" id="SSF52540">
    <property type="entry name" value="P-loop containing nucleoside triphosphate hydrolases"/>
    <property type="match status" value="1"/>
</dbReference>
<dbReference type="EMBL" id="CP021425">
    <property type="protein sequence ID" value="ARU54991.1"/>
    <property type="molecule type" value="Genomic_DNA"/>
</dbReference>
<comment type="similarity">
    <text evidence="1">Belongs to the Mg-chelatase subunits D/I family. ComM subfamily.</text>
</comment>
<dbReference type="InterPro" id="IPR001208">
    <property type="entry name" value="MCM_dom"/>
</dbReference>
<protein>
    <submittedName>
        <fullName evidence="5">Competence protein ComM</fullName>
    </submittedName>
</protein>
<dbReference type="InterPro" id="IPR025158">
    <property type="entry name" value="Mg_chelat-rel_C"/>
</dbReference>
<dbReference type="Gene3D" id="3.30.230.10">
    <property type="match status" value="1"/>
</dbReference>
<dbReference type="KEGG" id="ome:OLMES_0904"/>
<dbReference type="InterPro" id="IPR003593">
    <property type="entry name" value="AAA+_ATPase"/>
</dbReference>
<dbReference type="InterPro" id="IPR000523">
    <property type="entry name" value="Mg_chelatse_chII-like_cat_dom"/>
</dbReference>
<dbReference type="Pfam" id="PF01078">
    <property type="entry name" value="Mg_chelatase"/>
    <property type="match status" value="1"/>
</dbReference>
<evidence type="ECO:0000313" key="5">
    <source>
        <dbReference type="EMBL" id="ARU54991.1"/>
    </source>
</evidence>
<keyword evidence="3" id="KW-0067">ATP-binding</keyword>
<feature type="domain" description="MCM C-terminal AAA(+) ATPase" evidence="4">
    <location>
        <begin position="295"/>
        <end position="390"/>
    </location>
</feature>
<evidence type="ECO:0000256" key="1">
    <source>
        <dbReference type="ARBA" id="ARBA00006354"/>
    </source>
</evidence>
<dbReference type="InterPro" id="IPR014721">
    <property type="entry name" value="Ribsml_uS5_D2-typ_fold_subgr"/>
</dbReference>
<sequence length="509" mass="54709">MSVSIVYTRAQVGLGAPLVSVETHIANGLPGLSIVGLPEAAVRESKDRVKSAMLNAGFDYPARRITVNLAPADLPKEGGRYDLAIAIGIMAASGQIPVEALSELEFIGELALTGHVRAVKSVLPSVITGAKQGRKIVLPATNQSEALLCEGAEIVPVRHIHQVFQFLTGEIPFPEPDPVVYPEQTGSSEYPDLADVVGQFQAKRALEIAAAGGHHLLFYGPPGTGKSMLASRLPGILPQLTQDEAISVASVRSVANQSAGDNVEYRQWRKRPYRDPHHSASSVALVGGGSVPRPGEVSLAHHGVLFLDELPEFDRKVLEVLREPLETGHIAISRASGKLTFPARFQLVAAMNPCPCGYAGHPAISCTDTPAQVARYRNKISGPLLDRFDLQVEVPAQDVRVFTQKSTTSREESSQSVARRVAAARAIQRARGGLNSVLSGKALDESCELEGDAQMILESAVDRLGMSARALHRIMRVARTIADLSEEQKITSTHLSEALAYRKLDRRPN</sequence>
<proteinExistence type="inferred from homology"/>
<reference evidence="5 6" key="1">
    <citation type="submission" date="2017-05" db="EMBL/GenBank/DDBJ databases">
        <title>Genomic insights into alkan degradation activity of Oleiphilus messinensis.</title>
        <authorList>
            <person name="Kozyavkin S.A."/>
            <person name="Slesarev A.I."/>
            <person name="Golyshin P.N."/>
            <person name="Korzhenkov A."/>
            <person name="Golyshina O.N."/>
            <person name="Toshchakov S.V."/>
        </authorList>
    </citation>
    <scope>NUCLEOTIDE SEQUENCE [LARGE SCALE GENOMIC DNA]</scope>
    <source>
        <strain evidence="5 6">ME102</strain>
    </source>
</reference>
<dbReference type="NCBIfam" id="NF007365">
    <property type="entry name" value="PRK09862.1"/>
    <property type="match status" value="1"/>
</dbReference>
<dbReference type="SMART" id="SM00382">
    <property type="entry name" value="AAA"/>
    <property type="match status" value="1"/>
</dbReference>
<dbReference type="InterPro" id="IPR004482">
    <property type="entry name" value="Mg_chelat-rel"/>
</dbReference>
<dbReference type="Proteomes" id="UP000196027">
    <property type="component" value="Chromosome"/>
</dbReference>
<dbReference type="OrthoDB" id="9813147at2"/>
<dbReference type="SUPFAM" id="SSF54211">
    <property type="entry name" value="Ribosomal protein S5 domain 2-like"/>
    <property type="match status" value="1"/>
</dbReference>
<evidence type="ECO:0000256" key="2">
    <source>
        <dbReference type="ARBA" id="ARBA00022741"/>
    </source>
</evidence>
<dbReference type="NCBIfam" id="TIGR00368">
    <property type="entry name" value="YifB family Mg chelatase-like AAA ATPase"/>
    <property type="match status" value="1"/>
</dbReference>
<dbReference type="PANTHER" id="PTHR32039">
    <property type="entry name" value="MAGNESIUM-CHELATASE SUBUNIT CHLI"/>
    <property type="match status" value="1"/>
</dbReference>
<dbReference type="PANTHER" id="PTHR32039:SF7">
    <property type="entry name" value="COMPETENCE PROTEIN COMM"/>
    <property type="match status" value="1"/>
</dbReference>
<organism evidence="5 6">
    <name type="scientific">Oleiphilus messinensis</name>
    <dbReference type="NCBI Taxonomy" id="141451"/>
    <lineage>
        <taxon>Bacteria</taxon>
        <taxon>Pseudomonadati</taxon>
        <taxon>Pseudomonadota</taxon>
        <taxon>Gammaproteobacteria</taxon>
        <taxon>Oceanospirillales</taxon>
        <taxon>Oleiphilaceae</taxon>
        <taxon>Oleiphilus</taxon>
    </lineage>
</organism>
<evidence type="ECO:0000313" key="6">
    <source>
        <dbReference type="Proteomes" id="UP000196027"/>
    </source>
</evidence>
<dbReference type="GO" id="GO:0005524">
    <property type="term" value="F:ATP binding"/>
    <property type="evidence" value="ECO:0007669"/>
    <property type="project" value="UniProtKB-KW"/>
</dbReference>
<dbReference type="Pfam" id="PF13335">
    <property type="entry name" value="Mg_chelatase_C"/>
    <property type="match status" value="1"/>
</dbReference>
<evidence type="ECO:0000259" key="4">
    <source>
        <dbReference type="PROSITE" id="PS50051"/>
    </source>
</evidence>
<dbReference type="RefSeq" id="WP_087460140.1">
    <property type="nucleotide sequence ID" value="NZ_CP021425.1"/>
</dbReference>
<dbReference type="InterPro" id="IPR020568">
    <property type="entry name" value="Ribosomal_Su5_D2-typ_SF"/>
</dbReference>
<name>A0A1Y0I3K0_9GAMM</name>
<dbReference type="AlphaFoldDB" id="A0A1Y0I3K0"/>